<dbReference type="InterPro" id="IPR051240">
    <property type="entry name" value="Mito_RNA-Proc/Resp"/>
</dbReference>
<evidence type="ECO:0000256" key="1">
    <source>
        <dbReference type="ARBA" id="ARBA00022737"/>
    </source>
</evidence>
<keyword evidence="1" id="KW-0677">Repeat</keyword>
<protein>
    <submittedName>
        <fullName evidence="3">TPR repeat</fullName>
    </submittedName>
</protein>
<evidence type="ECO:0000313" key="3">
    <source>
        <dbReference type="EMBL" id="QNJ98464.1"/>
    </source>
</evidence>
<reference evidence="3 4" key="1">
    <citation type="submission" date="2020-04" db="EMBL/GenBank/DDBJ databases">
        <title>Genome sequence of Altibacter aquimarinus strain ALE3EI.</title>
        <authorList>
            <person name="Oh H.-M."/>
            <person name="Jang D."/>
        </authorList>
    </citation>
    <scope>NUCLEOTIDE SEQUENCE [LARGE SCALE GENOMIC DNA]</scope>
    <source>
        <strain evidence="3 4">ALE3EI</strain>
    </source>
</reference>
<dbReference type="AlphaFoldDB" id="A0A7G8PVU8"/>
<evidence type="ECO:0000313" key="4">
    <source>
        <dbReference type="Proteomes" id="UP000515514"/>
    </source>
</evidence>
<dbReference type="GO" id="GO:0003729">
    <property type="term" value="F:mRNA binding"/>
    <property type="evidence" value="ECO:0007669"/>
    <property type="project" value="TreeGrafter"/>
</dbReference>
<gene>
    <name evidence="3" type="ORF">ALE3EI_1917</name>
</gene>
<dbReference type="RefSeq" id="WP_186988133.1">
    <property type="nucleotide sequence ID" value="NZ_CP052909.1"/>
</dbReference>
<accession>A0A7G8PVU8</accession>
<dbReference type="InterPro" id="IPR011990">
    <property type="entry name" value="TPR-like_helical_dom_sf"/>
</dbReference>
<dbReference type="Proteomes" id="UP000515514">
    <property type="component" value="Chromosome"/>
</dbReference>
<feature type="repeat" description="TPR" evidence="2">
    <location>
        <begin position="213"/>
        <end position="246"/>
    </location>
</feature>
<organism evidence="3 4">
    <name type="scientific">Constantimarinum furrinae</name>
    <dbReference type="NCBI Taxonomy" id="2562285"/>
    <lineage>
        <taxon>Bacteria</taxon>
        <taxon>Pseudomonadati</taxon>
        <taxon>Bacteroidota</taxon>
        <taxon>Flavobacteriia</taxon>
        <taxon>Flavobacteriales</taxon>
        <taxon>Flavobacteriaceae</taxon>
        <taxon>Altibacter/Constantimarinum group</taxon>
        <taxon>Constantimarinum</taxon>
    </lineage>
</organism>
<keyword evidence="4" id="KW-1185">Reference proteome</keyword>
<dbReference type="PROSITE" id="PS51257">
    <property type="entry name" value="PROKAR_LIPOPROTEIN"/>
    <property type="match status" value="1"/>
</dbReference>
<dbReference type="PANTHER" id="PTHR47933:SF11">
    <property type="entry name" value="PENTATRICOPEPTIDE REPEAT-CONTAINING PROTEIN 2"/>
    <property type="match status" value="1"/>
</dbReference>
<name>A0A7G8PVU8_9FLAO</name>
<keyword evidence="2" id="KW-0802">TPR repeat</keyword>
<dbReference type="SUPFAM" id="SSF48452">
    <property type="entry name" value="TPR-like"/>
    <property type="match status" value="3"/>
</dbReference>
<sequence>MKSTYIFIFLLCLLTACNTEHPITPVLNSADYNGYLDTGMQQTYEDAMAEKEFWSKRLRPDSSGVGDLGPLAGSYTALFQTTGNAEYLENAVTLYKKAMNISANNKDVYARALAHTYISQHRFKEAKEVLEETYAGISNKRPTEHALFDVYMELGEYEKAEMMLNKLKNMSDYNYLIRLAKWNDHKGDLDTAIELMEKARDIADSRKSKTLQIWTYSNIADFYGHAGRIDDSYAYYLKTLQLQPDNAYAKKGLAWIAYSYERDTEEAHRILDSVKKTHRIPDYYLLKSEIAEYSGNSQEAESNSAKFLNAVQQGNYGGMYTSYLIEMYAEDDPQKALILAHEEVANRATPETYYLLAYAELKNGNREKALQLIEDKVEGKTFEPMALYYSALVYKANGLDKKVTPIKDELKESGYEIGPILSEKVDDL</sequence>
<dbReference type="Gene3D" id="1.25.40.10">
    <property type="entry name" value="Tetratricopeptide repeat domain"/>
    <property type="match status" value="3"/>
</dbReference>
<dbReference type="InterPro" id="IPR019734">
    <property type="entry name" value="TPR_rpt"/>
</dbReference>
<proteinExistence type="predicted"/>
<dbReference type="PANTHER" id="PTHR47933">
    <property type="entry name" value="PENTATRICOPEPTIDE REPEAT-CONTAINING PROTEIN 1, MITOCHONDRIAL"/>
    <property type="match status" value="1"/>
</dbReference>
<dbReference type="EMBL" id="CP052909">
    <property type="protein sequence ID" value="QNJ98464.1"/>
    <property type="molecule type" value="Genomic_DNA"/>
</dbReference>
<dbReference type="PROSITE" id="PS50005">
    <property type="entry name" value="TPR"/>
    <property type="match status" value="1"/>
</dbReference>
<evidence type="ECO:0000256" key="2">
    <source>
        <dbReference type="PROSITE-ProRule" id="PRU00339"/>
    </source>
</evidence>
<dbReference type="Pfam" id="PF13181">
    <property type="entry name" value="TPR_8"/>
    <property type="match status" value="1"/>
</dbReference>
<dbReference type="SMART" id="SM00028">
    <property type="entry name" value="TPR"/>
    <property type="match status" value="3"/>
</dbReference>
<dbReference type="KEGG" id="alti:ALE3EI_1917"/>